<evidence type="ECO:0000259" key="1">
    <source>
        <dbReference type="PROSITE" id="PS50011"/>
    </source>
</evidence>
<evidence type="ECO:0000313" key="2">
    <source>
        <dbReference type="EMBL" id="BDT62349.1"/>
    </source>
</evidence>
<dbReference type="InterPro" id="IPR000719">
    <property type="entry name" value="Prot_kinase_dom"/>
</dbReference>
<dbReference type="EMBL" id="LC738874">
    <property type="protein sequence ID" value="BDT62349.1"/>
    <property type="molecule type" value="Genomic_DNA"/>
</dbReference>
<dbReference type="SUPFAM" id="SSF56112">
    <property type="entry name" value="Protein kinase-like (PK-like)"/>
    <property type="match status" value="1"/>
</dbReference>
<organism evidence="2">
    <name type="scientific">Melicertus latisulcatus majanivirus</name>
    <dbReference type="NCBI Taxonomy" id="2984277"/>
    <lineage>
        <taxon>Viruses</taxon>
        <taxon>Viruses incertae sedis</taxon>
        <taxon>Naldaviricetes</taxon>
        <taxon>Nimaviridae</taxon>
    </lineage>
</organism>
<reference evidence="2" key="1">
    <citation type="submission" date="2022-10" db="EMBL/GenBank/DDBJ databases">
        <title>Genome sequences of endogenous nimaviruses in decapod crustaceans.</title>
        <authorList>
            <person name="Kawato S."/>
            <person name="Nozaki R."/>
            <person name="Kondo H."/>
            <person name="Hirono I."/>
        </authorList>
    </citation>
    <scope>NUCLEOTIDE SEQUENCE</scope>
    <source>
        <strain evidence="2">Okinawa2016</strain>
    </source>
</reference>
<sequence>MEGINSNVRTRSATKRSLTIKRDLWPVGRTSYMKREWELNRRTTSLIVPATVAAAVAVPTLPLKKTLLSNESLLPPTPPLYNCTPIRDMIIHIGRRDTLTDVCELYKKLDLDDKSIERIRERSISLISIVDKLASFSESNVCIISPGVYYISKSDSIIKFLFKISNIEHFLNELYFGLLVQEVKGTVPIQHVYPEAFCYEMPFIGLSLNYLLYDATDVVKRPFLHCIAKKHCQPYNHDETVYDLVSTCTQTLAEQLPYVIAEMINILTRLNNQKIVYLDIKPDNFAIDIYTGQPYLIDMGLMTFAGTKYSDIDFNIEESNLYKYPQSPPELLRAEKCESKSMSYGMSYNLNCILSNLDYKGYNVEPLSKNLHFIKWLKNAKRENINLRPRMSELMDILKKCFTLSKIGNMTFEKALTMYSSL</sequence>
<proteinExistence type="predicted"/>
<dbReference type="GO" id="GO:0005524">
    <property type="term" value="F:ATP binding"/>
    <property type="evidence" value="ECO:0007669"/>
    <property type="project" value="InterPro"/>
</dbReference>
<name>A0A9C7BVT4_9VIRU</name>
<dbReference type="Gene3D" id="1.10.510.10">
    <property type="entry name" value="Transferase(Phosphotransferase) domain 1"/>
    <property type="match status" value="1"/>
</dbReference>
<protein>
    <submittedName>
        <fullName evidence="2">Wsv423-like protein</fullName>
    </submittedName>
</protein>
<dbReference type="PROSITE" id="PS50011">
    <property type="entry name" value="PROTEIN_KINASE_DOM"/>
    <property type="match status" value="1"/>
</dbReference>
<feature type="domain" description="Protein kinase" evidence="1">
    <location>
        <begin position="127"/>
        <end position="422"/>
    </location>
</feature>
<dbReference type="InterPro" id="IPR011009">
    <property type="entry name" value="Kinase-like_dom_sf"/>
</dbReference>
<dbReference type="GO" id="GO:0004672">
    <property type="term" value="F:protein kinase activity"/>
    <property type="evidence" value="ECO:0007669"/>
    <property type="project" value="InterPro"/>
</dbReference>
<accession>A0A9C7BVT4</accession>